<dbReference type="Gene3D" id="3.40.50.1110">
    <property type="entry name" value="SGNH hydrolase"/>
    <property type="match status" value="1"/>
</dbReference>
<reference evidence="1 2" key="1">
    <citation type="submission" date="2019-08" db="EMBL/GenBank/DDBJ databases">
        <authorList>
            <person name="Guy L."/>
        </authorList>
    </citation>
    <scope>NUCLEOTIDE SEQUENCE [LARGE SCALE GENOMIC DNA]</scope>
    <source>
        <strain evidence="1 2">SGT-108</strain>
    </source>
</reference>
<dbReference type="KEGG" id="asip:AQUSIP_08930"/>
<gene>
    <name evidence="1" type="ORF">AQUSIP_08930</name>
</gene>
<evidence type="ECO:0000313" key="2">
    <source>
        <dbReference type="Proteomes" id="UP000324194"/>
    </source>
</evidence>
<dbReference type="RefSeq" id="WP_148338899.1">
    <property type="nucleotide sequence ID" value="NZ_LR699119.1"/>
</dbReference>
<dbReference type="OrthoDB" id="5659842at2"/>
<name>A0A5E4PGW8_9COXI</name>
<keyword evidence="2" id="KW-1185">Reference proteome</keyword>
<dbReference type="GO" id="GO:0016788">
    <property type="term" value="F:hydrolase activity, acting on ester bonds"/>
    <property type="evidence" value="ECO:0007669"/>
    <property type="project" value="UniProtKB-ARBA"/>
</dbReference>
<proteinExistence type="predicted"/>
<sequence>MITRPDISRIIIMGDSLSDRGTIYKKKLFGFIPMSLLAGLTGTAPGDSFTNGMPWSDHFIAALANEFTIKKFQNDKKWRSDDMADAIINNDIHVRRAIEYYFNLRDDKKVDYRDNEFVRCYTEGGLTSHSYKWVPSISIKRFFTRLILSTLREKRADLLAHDEEHANVLPPKEKAKTLIIEWSGANDLITVNERPSMTEVNKAVAERIRNIETLVAHGYRHFF</sequence>
<protein>
    <submittedName>
        <fullName evidence="1">Uncharacterized protein</fullName>
    </submittedName>
</protein>
<organism evidence="1 2">
    <name type="scientific">Aquicella siphonis</name>
    <dbReference type="NCBI Taxonomy" id="254247"/>
    <lineage>
        <taxon>Bacteria</taxon>
        <taxon>Pseudomonadati</taxon>
        <taxon>Pseudomonadota</taxon>
        <taxon>Gammaproteobacteria</taxon>
        <taxon>Legionellales</taxon>
        <taxon>Coxiellaceae</taxon>
        <taxon>Aquicella</taxon>
    </lineage>
</organism>
<accession>A0A5E4PGW8</accession>
<dbReference type="EMBL" id="LR699119">
    <property type="protein sequence ID" value="VVC75603.1"/>
    <property type="molecule type" value="Genomic_DNA"/>
</dbReference>
<dbReference type="InterPro" id="IPR036514">
    <property type="entry name" value="SGNH_hydro_sf"/>
</dbReference>
<dbReference type="AlphaFoldDB" id="A0A5E4PGW8"/>
<dbReference type="Proteomes" id="UP000324194">
    <property type="component" value="Chromosome 1"/>
</dbReference>
<evidence type="ECO:0000313" key="1">
    <source>
        <dbReference type="EMBL" id="VVC75603.1"/>
    </source>
</evidence>